<protein>
    <submittedName>
        <fullName evidence="2">Uncharacterized protein</fullName>
    </submittedName>
</protein>
<keyword evidence="1" id="KW-1185">Reference proteome</keyword>
<reference evidence="2" key="1">
    <citation type="submission" date="2016-11" db="UniProtKB">
        <authorList>
            <consortium name="WormBaseParasite"/>
        </authorList>
    </citation>
    <scope>IDENTIFICATION</scope>
</reference>
<evidence type="ECO:0000313" key="2">
    <source>
        <dbReference type="WBParaSite" id="Hba_04107"/>
    </source>
</evidence>
<proteinExistence type="predicted"/>
<name>A0A1I7WGI9_HETBA</name>
<dbReference type="AlphaFoldDB" id="A0A1I7WGI9"/>
<dbReference type="WBParaSite" id="Hba_04107">
    <property type="protein sequence ID" value="Hba_04107"/>
    <property type="gene ID" value="Hba_04107"/>
</dbReference>
<organism evidence="1 2">
    <name type="scientific">Heterorhabditis bacteriophora</name>
    <name type="common">Entomopathogenic nematode worm</name>
    <dbReference type="NCBI Taxonomy" id="37862"/>
    <lineage>
        <taxon>Eukaryota</taxon>
        <taxon>Metazoa</taxon>
        <taxon>Ecdysozoa</taxon>
        <taxon>Nematoda</taxon>
        <taxon>Chromadorea</taxon>
        <taxon>Rhabditida</taxon>
        <taxon>Rhabditina</taxon>
        <taxon>Rhabditomorpha</taxon>
        <taxon>Strongyloidea</taxon>
        <taxon>Heterorhabditidae</taxon>
        <taxon>Heterorhabditis</taxon>
    </lineage>
</organism>
<accession>A0A1I7WGI9</accession>
<sequence length="69" mass="7787">MIGSIGSNLSEQSSGIVSDNKSYLSYSRTSLASTAPSFTKEEREKRKVSNNNYKLFLKLLKIEINDCFF</sequence>
<evidence type="ECO:0000313" key="1">
    <source>
        <dbReference type="Proteomes" id="UP000095283"/>
    </source>
</evidence>
<dbReference type="Proteomes" id="UP000095283">
    <property type="component" value="Unplaced"/>
</dbReference>